<dbReference type="Gene3D" id="3.40.50.10860">
    <property type="entry name" value="Leucine Dehydrogenase, chain A, domain 1"/>
    <property type="match status" value="1"/>
</dbReference>
<dbReference type="Gene3D" id="1.10.285.10">
    <property type="entry name" value="Glutamate Dehydrogenase, chain A, domain 3"/>
    <property type="match status" value="2"/>
</dbReference>
<dbReference type="InterPro" id="IPR050724">
    <property type="entry name" value="Glu_Leu_Phe_Val_DH"/>
</dbReference>
<dbReference type="FunFam" id="3.40.50.10860:FF:000002">
    <property type="entry name" value="Glutamate dehydrogenase"/>
    <property type="match status" value="1"/>
</dbReference>
<evidence type="ECO:0000256" key="1">
    <source>
        <dbReference type="ARBA" id="ARBA00003868"/>
    </source>
</evidence>
<keyword evidence="4 6" id="KW-0560">Oxidoreductase</keyword>
<dbReference type="PRINTS" id="PR00082">
    <property type="entry name" value="GLFDHDRGNASE"/>
</dbReference>
<dbReference type="GO" id="GO:0005829">
    <property type="term" value="C:cytosol"/>
    <property type="evidence" value="ECO:0007669"/>
    <property type="project" value="TreeGrafter"/>
</dbReference>
<feature type="binding site" evidence="8">
    <location>
        <position position="178"/>
    </location>
    <ligand>
        <name>substrate</name>
    </ligand>
</feature>
<feature type="binding site" evidence="8">
    <location>
        <position position="103"/>
    </location>
    <ligand>
        <name>substrate</name>
    </ligand>
</feature>
<name>A0A930Y2S0_9GAMM</name>
<feature type="binding site" evidence="8">
    <location>
        <position position="254"/>
    </location>
    <ligand>
        <name>NAD(+)</name>
        <dbReference type="ChEBI" id="CHEBI:57540"/>
    </ligand>
</feature>
<dbReference type="InterPro" id="IPR033922">
    <property type="entry name" value="NAD_bind_Glu_DH"/>
</dbReference>
<keyword evidence="8" id="KW-0520">NAD</keyword>
<feature type="active site" description="Proton donor" evidence="7">
    <location>
        <position position="139"/>
    </location>
</feature>
<dbReference type="FunFam" id="3.40.50.720:FF:000030">
    <property type="entry name" value="Glutamate dehydrogenase"/>
    <property type="match status" value="1"/>
</dbReference>
<reference evidence="12" key="1">
    <citation type="submission" date="2020-10" db="EMBL/GenBank/DDBJ databases">
        <title>An improved Amphimedon queenslandica hologenome assembly reveals how three proteobacterial symbionts can extend the metabolic phenotypic of their marine sponge host.</title>
        <authorList>
            <person name="Degnan B."/>
            <person name="Degnan S."/>
            <person name="Xiang X."/>
        </authorList>
    </citation>
    <scope>NUCLEOTIDE SEQUENCE</scope>
    <source>
        <strain evidence="12">AqS2</strain>
    </source>
</reference>
<dbReference type="SUPFAM" id="SSF53223">
    <property type="entry name" value="Aminoacid dehydrogenase-like, N-terminal domain"/>
    <property type="match status" value="1"/>
</dbReference>
<feature type="binding site" evidence="8">
    <location>
        <position position="127"/>
    </location>
    <ligand>
        <name>substrate</name>
    </ligand>
</feature>
<dbReference type="InterPro" id="IPR046346">
    <property type="entry name" value="Aminoacid_DH-like_N_sf"/>
</dbReference>
<feature type="site" description="Important for catalysis" evidence="9">
    <location>
        <position position="179"/>
    </location>
</feature>
<proteinExistence type="inferred from homology"/>
<organism evidence="12 13">
    <name type="scientific">Candidatus Amphirhobacter heronislandensis</name>
    <dbReference type="NCBI Taxonomy" id="1732024"/>
    <lineage>
        <taxon>Bacteria</taxon>
        <taxon>Pseudomonadati</taxon>
        <taxon>Pseudomonadota</taxon>
        <taxon>Gammaproteobacteria</taxon>
        <taxon>Candidatus Tethybacterales</taxon>
        <taxon>Candidatus Tethybacteraceae</taxon>
        <taxon>Candidatus Amphirhobacter</taxon>
    </lineage>
</organism>
<keyword evidence="13" id="KW-1185">Reference proteome</keyword>
<dbReference type="Proteomes" id="UP000604381">
    <property type="component" value="Unassembled WGS sequence"/>
</dbReference>
<evidence type="ECO:0000256" key="7">
    <source>
        <dbReference type="PIRSR" id="PIRSR000185-1"/>
    </source>
</evidence>
<comment type="similarity">
    <text evidence="2 6 10">Belongs to the Glu/Leu/Phe/Val dehydrogenases family.</text>
</comment>
<dbReference type="SUPFAM" id="SSF51735">
    <property type="entry name" value="NAD(P)-binding Rossmann-fold domains"/>
    <property type="match status" value="1"/>
</dbReference>
<keyword evidence="8" id="KW-0547">Nucleotide-binding</keyword>
<dbReference type="InterPro" id="IPR036291">
    <property type="entry name" value="NAD(P)-bd_dom_sf"/>
</dbReference>
<feature type="binding site" evidence="8">
    <location>
        <position position="392"/>
    </location>
    <ligand>
        <name>substrate</name>
    </ligand>
</feature>
<dbReference type="AlphaFoldDB" id="A0A930Y2S0"/>
<dbReference type="CDD" id="cd05313">
    <property type="entry name" value="NAD_bind_2_Glu_DH"/>
    <property type="match status" value="1"/>
</dbReference>
<comment type="catalytic activity">
    <reaction evidence="5">
        <text>L-glutamate + NADP(+) + H2O = 2-oxoglutarate + NH4(+) + NADPH + H(+)</text>
        <dbReference type="Rhea" id="RHEA:11612"/>
        <dbReference type="ChEBI" id="CHEBI:15377"/>
        <dbReference type="ChEBI" id="CHEBI:15378"/>
        <dbReference type="ChEBI" id="CHEBI:16810"/>
        <dbReference type="ChEBI" id="CHEBI:28938"/>
        <dbReference type="ChEBI" id="CHEBI:29985"/>
        <dbReference type="ChEBI" id="CHEBI:57783"/>
        <dbReference type="ChEBI" id="CHEBI:58349"/>
        <dbReference type="EC" id="1.4.1.4"/>
    </reaction>
</comment>
<dbReference type="InterPro" id="IPR006095">
    <property type="entry name" value="Glu/Leu/Phe/Val/Trp_DH"/>
</dbReference>
<dbReference type="Gene3D" id="3.40.50.720">
    <property type="entry name" value="NAD(P)-binding Rossmann-like Domain"/>
    <property type="match status" value="1"/>
</dbReference>
<sequence length="458" mass="50074">MSRSAAAAKPGSYDSTSLKNFLAGFERRNPQEPEFQQAVREVAHDVFPYLAEHSEFTDKLVFERMTEPDRIIVFRVSWEDDAGNMRINRGYRVQFNNSIGPYKGGLRFHASVNLSIIKFLAFEQTFKNSLTTLPLGAAKGGADFNPHGKSDAEIARFCKAFMTELHRFIGPNVDVPAGDIGVGGREIGYLFGQYKRLTGEFASGTITGKGLEYGGSLVRTEATGFGTVYFAEHMLNHRGDSLKGLRCCVSGAGNVALHCALKLSEMGAKVLTLSDSSGFIHDPDGFDRTKIEELHEIKFGKRASVGAYVKKHPKASFHAGKRPWGVKCDAAFPCATQNEISLDEAKKLVANGCQLVSEGANMPSEEKAMQLFRKKILFGPAKAANAGGVAVSGLEMSQNTMRLNWTEAELDSRLKEIMQDIHNQCLEYGGGGRRIDYVRGANLAGFVRVGRAMLAHGV</sequence>
<evidence type="ECO:0000256" key="2">
    <source>
        <dbReference type="ARBA" id="ARBA00006382"/>
    </source>
</evidence>
<dbReference type="InterPro" id="IPR006097">
    <property type="entry name" value="Glu/Leu/Phe/Val/Trp_DH_dimer"/>
</dbReference>
<dbReference type="GO" id="GO:0004354">
    <property type="term" value="F:glutamate dehydrogenase (NADP+) activity"/>
    <property type="evidence" value="ECO:0007669"/>
    <property type="project" value="UniProtKB-EC"/>
</dbReference>
<comment type="subunit">
    <text evidence="3">Homohexamer.</text>
</comment>
<feature type="binding site" evidence="8">
    <location>
        <position position="124"/>
    </location>
    <ligand>
        <name>substrate</name>
    </ligand>
</feature>
<comment type="caution">
    <text evidence="12">The sequence shown here is derived from an EMBL/GenBank/DDBJ whole genome shotgun (WGS) entry which is preliminary data.</text>
</comment>
<evidence type="ECO:0000256" key="6">
    <source>
        <dbReference type="PIRNR" id="PIRNR000185"/>
    </source>
</evidence>
<feature type="domain" description="Glutamate/phenylalanine/leucine/valine/L-tryptophan dehydrogenase C-terminal" evidence="11">
    <location>
        <begin position="216"/>
        <end position="457"/>
    </location>
</feature>
<dbReference type="Pfam" id="PF02812">
    <property type="entry name" value="ELFV_dehydrog_N"/>
    <property type="match status" value="1"/>
</dbReference>
<evidence type="ECO:0000256" key="5">
    <source>
        <dbReference type="ARBA" id="ARBA00048584"/>
    </source>
</evidence>
<evidence type="ECO:0000256" key="9">
    <source>
        <dbReference type="PIRSR" id="PIRSR000185-3"/>
    </source>
</evidence>
<dbReference type="GO" id="GO:0006537">
    <property type="term" value="P:glutamate biosynthetic process"/>
    <property type="evidence" value="ECO:0007669"/>
    <property type="project" value="UniProtKB-ARBA"/>
</dbReference>
<dbReference type="PIRSF" id="PIRSF000185">
    <property type="entry name" value="Glu_DH"/>
    <property type="match status" value="1"/>
</dbReference>
<dbReference type="SMART" id="SM00839">
    <property type="entry name" value="ELFV_dehydrog"/>
    <property type="match status" value="1"/>
</dbReference>
<evidence type="ECO:0000313" key="13">
    <source>
        <dbReference type="Proteomes" id="UP000604381"/>
    </source>
</evidence>
<evidence type="ECO:0000256" key="3">
    <source>
        <dbReference type="ARBA" id="ARBA00011643"/>
    </source>
</evidence>
<accession>A0A930Y2S0</accession>
<dbReference type="InterPro" id="IPR014362">
    <property type="entry name" value="Glu_DH"/>
</dbReference>
<evidence type="ECO:0000256" key="4">
    <source>
        <dbReference type="ARBA" id="ARBA00023002"/>
    </source>
</evidence>
<gene>
    <name evidence="12" type="primary">gdhA</name>
    <name evidence="12" type="ORF">ISN26_03765</name>
</gene>
<feature type="binding site" evidence="8">
    <location>
        <position position="223"/>
    </location>
    <ligand>
        <name>NAD(+)</name>
        <dbReference type="ChEBI" id="CHEBI:57540"/>
    </ligand>
</feature>
<evidence type="ECO:0000256" key="10">
    <source>
        <dbReference type="RuleBase" id="RU004417"/>
    </source>
</evidence>
<dbReference type="InterPro" id="IPR006096">
    <property type="entry name" value="Glu/Leu/Phe/Val/Trp_DH_C"/>
</dbReference>
<dbReference type="EMBL" id="JADHEI010000033">
    <property type="protein sequence ID" value="MBF2735191.1"/>
    <property type="molecule type" value="Genomic_DNA"/>
</dbReference>
<evidence type="ECO:0000313" key="12">
    <source>
        <dbReference type="EMBL" id="MBF2735191.1"/>
    </source>
</evidence>
<evidence type="ECO:0000259" key="11">
    <source>
        <dbReference type="SMART" id="SM00839"/>
    </source>
</evidence>
<dbReference type="NCBIfam" id="NF006929">
    <property type="entry name" value="PRK09414.1"/>
    <property type="match status" value="1"/>
</dbReference>
<dbReference type="Pfam" id="PF00208">
    <property type="entry name" value="ELFV_dehydrog"/>
    <property type="match status" value="1"/>
</dbReference>
<protein>
    <recommendedName>
        <fullName evidence="6">Glutamate dehydrogenase</fullName>
    </recommendedName>
</protein>
<dbReference type="GO" id="GO:0000166">
    <property type="term" value="F:nucleotide binding"/>
    <property type="evidence" value="ECO:0007669"/>
    <property type="project" value="UniProtKB-KW"/>
</dbReference>
<dbReference type="PANTHER" id="PTHR43571">
    <property type="entry name" value="NADP-SPECIFIC GLUTAMATE DEHYDROGENASE 1-RELATED"/>
    <property type="match status" value="1"/>
</dbReference>
<comment type="function">
    <text evidence="1">Catalyzes the reversible oxidative deamination of glutamate to alpha-ketoglutarate and ammonia.</text>
</comment>
<evidence type="ECO:0000256" key="8">
    <source>
        <dbReference type="PIRSR" id="PIRSR000185-2"/>
    </source>
</evidence>
<dbReference type="FunFam" id="1.10.285.10:FF:000001">
    <property type="entry name" value="Glutamate dehydrogenase"/>
    <property type="match status" value="1"/>
</dbReference>
<dbReference type="PANTHER" id="PTHR43571:SF1">
    <property type="entry name" value="NADP-SPECIFIC GLUTAMATE DEHYDROGENASE 1-RELATED"/>
    <property type="match status" value="1"/>
</dbReference>